<comment type="caution">
    <text evidence="1">The sequence shown here is derived from an EMBL/GenBank/DDBJ whole genome shotgun (WGS) entry which is preliminary data.</text>
</comment>
<accession>A0A841MPK4</accession>
<evidence type="ECO:0000313" key="2">
    <source>
        <dbReference type="Proteomes" id="UP000588604"/>
    </source>
</evidence>
<name>A0A841MPK4_9BACT</name>
<dbReference type="EMBL" id="JACIJO010000002">
    <property type="protein sequence ID" value="MBB6326664.1"/>
    <property type="molecule type" value="Genomic_DNA"/>
</dbReference>
<keyword evidence="2" id="KW-1185">Reference proteome</keyword>
<reference evidence="1 2" key="1">
    <citation type="submission" date="2020-08" db="EMBL/GenBank/DDBJ databases">
        <title>Genomic Encyclopedia of Type Strains, Phase IV (KMG-IV): sequencing the most valuable type-strain genomes for metagenomic binning, comparative biology and taxonomic classification.</title>
        <authorList>
            <person name="Goeker M."/>
        </authorList>
    </citation>
    <scope>NUCLEOTIDE SEQUENCE [LARGE SCALE GENOMIC DNA]</scope>
    <source>
        <strain evidence="1 2">DSM 102044</strain>
    </source>
</reference>
<evidence type="ECO:0000313" key="1">
    <source>
        <dbReference type="EMBL" id="MBB6326664.1"/>
    </source>
</evidence>
<organism evidence="1 2">
    <name type="scientific">Algoriphagus iocasae</name>
    <dbReference type="NCBI Taxonomy" id="1836499"/>
    <lineage>
        <taxon>Bacteria</taxon>
        <taxon>Pseudomonadati</taxon>
        <taxon>Bacteroidota</taxon>
        <taxon>Cytophagia</taxon>
        <taxon>Cytophagales</taxon>
        <taxon>Cyclobacteriaceae</taxon>
        <taxon>Algoriphagus</taxon>
    </lineage>
</organism>
<sequence length="57" mass="6273">MYTFDSQKLKATEIYPHVLSISNKNIKSPLDGIDEILNLVSGTPTTPVDNANIDAIR</sequence>
<dbReference type="Proteomes" id="UP000588604">
    <property type="component" value="Unassembled WGS sequence"/>
</dbReference>
<dbReference type="AlphaFoldDB" id="A0A841MPK4"/>
<proteinExistence type="predicted"/>
<gene>
    <name evidence="1" type="ORF">FHS59_002292</name>
</gene>
<protein>
    <submittedName>
        <fullName evidence="1">Uncharacterized protein</fullName>
    </submittedName>
</protein>